<protein>
    <submittedName>
        <fullName evidence="1">Uncharacterized protein</fullName>
    </submittedName>
</protein>
<accession>A0A1D6HSN8</accession>
<organism evidence="1">
    <name type="scientific">Zea mays</name>
    <name type="common">Maize</name>
    <dbReference type="NCBI Taxonomy" id="4577"/>
    <lineage>
        <taxon>Eukaryota</taxon>
        <taxon>Viridiplantae</taxon>
        <taxon>Streptophyta</taxon>
        <taxon>Embryophyta</taxon>
        <taxon>Tracheophyta</taxon>
        <taxon>Spermatophyta</taxon>
        <taxon>Magnoliopsida</taxon>
        <taxon>Liliopsida</taxon>
        <taxon>Poales</taxon>
        <taxon>Poaceae</taxon>
        <taxon>PACMAD clade</taxon>
        <taxon>Panicoideae</taxon>
        <taxon>Andropogonodae</taxon>
        <taxon>Andropogoneae</taxon>
        <taxon>Tripsacinae</taxon>
        <taxon>Zea</taxon>
    </lineage>
</organism>
<proteinExistence type="predicted"/>
<dbReference type="EMBL" id="CM007650">
    <property type="protein sequence ID" value="ONM51418.1"/>
    <property type="molecule type" value="Genomic_DNA"/>
</dbReference>
<gene>
    <name evidence="1" type="ORF">ZEAMMB73_Zm00001d018831</name>
</gene>
<dbReference type="AlphaFoldDB" id="A0A1D6HSN8"/>
<name>A0A1D6HSN8_MAIZE</name>
<reference evidence="1" key="1">
    <citation type="submission" date="2015-12" db="EMBL/GenBank/DDBJ databases">
        <title>Update maize B73 reference genome by single molecule sequencing technologies.</title>
        <authorList>
            <consortium name="Maize Genome Sequencing Project"/>
            <person name="Ware D."/>
        </authorList>
    </citation>
    <scope>NUCLEOTIDE SEQUENCE [LARGE SCALE GENOMIC DNA]</scope>
    <source>
        <tissue evidence="1">Seedling</tissue>
    </source>
</reference>
<sequence length="85" mass="9715">MIAGFPTFQLLFSVSCCSVAVFHVLMSFVHLFVEQHSVLVSRSIEQAFLVSIGLRCDVYLLYLNNIIVMSCQCYKTTEQMHCILF</sequence>
<evidence type="ECO:0000313" key="1">
    <source>
        <dbReference type="EMBL" id="ONM51418.1"/>
    </source>
</evidence>